<dbReference type="EMBL" id="WHWB01034714">
    <property type="protein sequence ID" value="KAJ7405381.1"/>
    <property type="molecule type" value="Genomic_DNA"/>
</dbReference>
<evidence type="ECO:0000313" key="2">
    <source>
        <dbReference type="Proteomes" id="UP001145742"/>
    </source>
</evidence>
<evidence type="ECO:0000313" key="1">
    <source>
        <dbReference type="EMBL" id="KAJ7405381.1"/>
    </source>
</evidence>
<reference evidence="1" key="1">
    <citation type="submission" date="2019-10" db="EMBL/GenBank/DDBJ databases">
        <authorList>
            <person name="Soares A.E.R."/>
            <person name="Aleixo A."/>
            <person name="Schneider P."/>
            <person name="Miyaki C.Y."/>
            <person name="Schneider M.P."/>
            <person name="Mello C."/>
            <person name="Vasconcelos A.T.R."/>
        </authorList>
    </citation>
    <scope>NUCLEOTIDE SEQUENCE</scope>
    <source>
        <tissue evidence="1">Muscle</tissue>
    </source>
</reference>
<comment type="caution">
    <text evidence="1">The sequence shown here is derived from an EMBL/GenBank/DDBJ whole genome shotgun (WGS) entry which is preliminary data.</text>
</comment>
<dbReference type="PANTHER" id="PTHR33332">
    <property type="entry name" value="REVERSE TRANSCRIPTASE DOMAIN-CONTAINING PROTEIN"/>
    <property type="match status" value="1"/>
</dbReference>
<proteinExistence type="predicted"/>
<keyword evidence="2" id="KW-1185">Reference proteome</keyword>
<sequence length="86" mass="9958">MTRILLDKMSSTQWDKHIMWWVSNWLMGRAQRIIEDNIRLATCHYWGSILGPVLFNIFINYLDTGLEGILRKFADDSKLGGAVDSL</sequence>
<dbReference type="Proteomes" id="UP001145742">
    <property type="component" value="Unassembled WGS sequence"/>
</dbReference>
<gene>
    <name evidence="1" type="ORF">WISP_139889</name>
</gene>
<protein>
    <submittedName>
        <fullName evidence="1">Rna-directed dna polymerase from mobile element jockey-like</fullName>
    </submittedName>
</protein>
<organism evidence="1 2">
    <name type="scientific">Willisornis vidua</name>
    <name type="common">Xingu scale-backed antbird</name>
    <dbReference type="NCBI Taxonomy" id="1566151"/>
    <lineage>
        <taxon>Eukaryota</taxon>
        <taxon>Metazoa</taxon>
        <taxon>Chordata</taxon>
        <taxon>Craniata</taxon>
        <taxon>Vertebrata</taxon>
        <taxon>Euteleostomi</taxon>
        <taxon>Archelosauria</taxon>
        <taxon>Archosauria</taxon>
        <taxon>Dinosauria</taxon>
        <taxon>Saurischia</taxon>
        <taxon>Theropoda</taxon>
        <taxon>Coelurosauria</taxon>
        <taxon>Aves</taxon>
        <taxon>Neognathae</taxon>
        <taxon>Neoaves</taxon>
        <taxon>Telluraves</taxon>
        <taxon>Australaves</taxon>
        <taxon>Passeriformes</taxon>
        <taxon>Thamnophilidae</taxon>
        <taxon>Willisornis</taxon>
    </lineage>
</organism>
<accession>A0ABQ9CMC1</accession>
<name>A0ABQ9CMC1_9PASS</name>